<evidence type="ECO:0000256" key="11">
    <source>
        <dbReference type="RuleBase" id="RU369090"/>
    </source>
</evidence>
<dbReference type="Gene3D" id="3.30.40.10">
    <property type="entry name" value="Zinc/RING finger domain, C3HC4 (zinc finger)"/>
    <property type="match status" value="1"/>
</dbReference>
<dbReference type="PANTHER" id="PTHR12313">
    <property type="entry name" value="E3 UBIQUITIN-PROTEIN LIGASE RNF5-RELATED"/>
    <property type="match status" value="1"/>
</dbReference>
<dbReference type="GO" id="GO:0005789">
    <property type="term" value="C:endoplasmic reticulum membrane"/>
    <property type="evidence" value="ECO:0007669"/>
    <property type="project" value="UniProtKB-SubCell"/>
</dbReference>
<comment type="subcellular location">
    <subcellularLocation>
        <location evidence="2">Endomembrane system</location>
    </subcellularLocation>
    <subcellularLocation>
        <location evidence="11">Endoplasmic reticulum membrane</location>
        <topology evidence="11">Single-pass type IV membrane protein</topology>
    </subcellularLocation>
</comment>
<dbReference type="InterPro" id="IPR013083">
    <property type="entry name" value="Znf_RING/FYVE/PHD"/>
</dbReference>
<dbReference type="GO" id="GO:0061630">
    <property type="term" value="F:ubiquitin protein ligase activity"/>
    <property type="evidence" value="ECO:0007669"/>
    <property type="project" value="UniProtKB-UniRule"/>
</dbReference>
<dbReference type="GO" id="GO:0006511">
    <property type="term" value="P:ubiquitin-dependent protein catabolic process"/>
    <property type="evidence" value="ECO:0007669"/>
    <property type="project" value="UniProtKB-UniRule"/>
</dbReference>
<evidence type="ECO:0000256" key="8">
    <source>
        <dbReference type="ARBA" id="ARBA00022833"/>
    </source>
</evidence>
<keyword evidence="9" id="KW-0472">Membrane</keyword>
<evidence type="ECO:0000256" key="7">
    <source>
        <dbReference type="ARBA" id="ARBA00022786"/>
    </source>
</evidence>
<name>A0A8X8ZU00_SALSN</name>
<evidence type="ECO:0000256" key="4">
    <source>
        <dbReference type="ARBA" id="ARBA00022679"/>
    </source>
</evidence>
<gene>
    <name evidence="14" type="ORF">SASPL_124024</name>
</gene>
<evidence type="ECO:0000256" key="5">
    <source>
        <dbReference type="ARBA" id="ARBA00022723"/>
    </source>
</evidence>
<dbReference type="InterPro" id="IPR017907">
    <property type="entry name" value="Znf_RING_CS"/>
</dbReference>
<comment type="pathway">
    <text evidence="3 11">Protein modification; protein ubiquitination.</text>
</comment>
<dbReference type="Pfam" id="PF00097">
    <property type="entry name" value="zf-C3HC4"/>
    <property type="match status" value="1"/>
</dbReference>
<dbReference type="EC" id="2.3.2.27" evidence="11"/>
<dbReference type="InterPro" id="IPR001841">
    <property type="entry name" value="Znf_RING"/>
</dbReference>
<protein>
    <recommendedName>
        <fullName evidence="11">E3 ubiquitin-protein ligase RMA</fullName>
        <ecNumber evidence="11">2.3.2.27</ecNumber>
    </recommendedName>
    <alternativeName>
        <fullName evidence="11">Protein RING membrane-anchor</fullName>
    </alternativeName>
    <alternativeName>
        <fullName evidence="11">RING-type E3 ubiquitin transferase RMA</fullName>
    </alternativeName>
</protein>
<comment type="catalytic activity">
    <reaction evidence="1 11">
        <text>S-ubiquitinyl-[E2 ubiquitin-conjugating enzyme]-L-cysteine + [acceptor protein]-L-lysine = [E2 ubiquitin-conjugating enzyme]-L-cysteine + N(6)-ubiquitinyl-[acceptor protein]-L-lysine.</text>
        <dbReference type="EC" id="2.3.2.27"/>
    </reaction>
</comment>
<keyword evidence="11" id="KW-0256">Endoplasmic reticulum</keyword>
<keyword evidence="5 11" id="KW-0479">Metal-binding</keyword>
<dbReference type="InterPro" id="IPR018957">
    <property type="entry name" value="Znf_C3HC4_RING-type"/>
</dbReference>
<evidence type="ECO:0000256" key="12">
    <source>
        <dbReference type="SAM" id="Coils"/>
    </source>
</evidence>
<evidence type="ECO:0000313" key="14">
    <source>
        <dbReference type="EMBL" id="KAG6416591.1"/>
    </source>
</evidence>
<evidence type="ECO:0000256" key="6">
    <source>
        <dbReference type="ARBA" id="ARBA00022771"/>
    </source>
</evidence>
<dbReference type="PROSITE" id="PS00518">
    <property type="entry name" value="ZF_RING_1"/>
    <property type="match status" value="1"/>
</dbReference>
<evidence type="ECO:0000256" key="1">
    <source>
        <dbReference type="ARBA" id="ARBA00000900"/>
    </source>
</evidence>
<keyword evidence="12" id="KW-0175">Coiled coil</keyword>
<evidence type="ECO:0000259" key="13">
    <source>
        <dbReference type="PROSITE" id="PS50089"/>
    </source>
</evidence>
<organism evidence="14">
    <name type="scientific">Salvia splendens</name>
    <name type="common">Scarlet sage</name>
    <dbReference type="NCBI Taxonomy" id="180675"/>
    <lineage>
        <taxon>Eukaryota</taxon>
        <taxon>Viridiplantae</taxon>
        <taxon>Streptophyta</taxon>
        <taxon>Embryophyta</taxon>
        <taxon>Tracheophyta</taxon>
        <taxon>Spermatophyta</taxon>
        <taxon>Magnoliopsida</taxon>
        <taxon>eudicotyledons</taxon>
        <taxon>Gunneridae</taxon>
        <taxon>Pentapetalae</taxon>
        <taxon>asterids</taxon>
        <taxon>lamiids</taxon>
        <taxon>Lamiales</taxon>
        <taxon>Lamiaceae</taxon>
        <taxon>Nepetoideae</taxon>
        <taxon>Mentheae</taxon>
        <taxon>Salviinae</taxon>
        <taxon>Salvia</taxon>
        <taxon>Salvia subgen. Calosphace</taxon>
        <taxon>core Calosphace</taxon>
    </lineage>
</organism>
<dbReference type="AlphaFoldDB" id="A0A8X8ZU00"/>
<dbReference type="EMBL" id="PNBA02000008">
    <property type="protein sequence ID" value="KAG6416591.1"/>
    <property type="molecule type" value="Genomic_DNA"/>
</dbReference>
<sequence length="283" mass="31916">MAFQQYFMQGWESIPQASTESEKPPSACFDCSICLDFAQDPVVTLCGHLYCWPCIYKWFDSQSSSLGPDEHPQCPVCKAEISEKTMVPLYGRGKSLSEAGSEGKVIPPRPPACGIRGLADLFSPEHQLPSPSRDSYQNRHDFPNPHASYGVDSSPQLFNLGGTAGVPTIGMFGEMVYARVFGFQEDSIETMGIPAQKFQRGKRHLLLKICRKKCEPTAFPPYLKSRHRPDEKGVEAQTLRELREENNHLNKEKRELEMQIAHFKALQLRLLQCLSHQQQTQSV</sequence>
<comment type="domain">
    <text evidence="11">The RING-type zinc finger domain is responsible for E3 ligase activity.</text>
</comment>
<evidence type="ECO:0000256" key="3">
    <source>
        <dbReference type="ARBA" id="ARBA00004906"/>
    </source>
</evidence>
<reference evidence="14" key="2">
    <citation type="submission" date="2020-08" db="EMBL/GenBank/DDBJ databases">
        <title>Plant Genome Project.</title>
        <authorList>
            <person name="Zhang R.-G."/>
        </authorList>
    </citation>
    <scope>NUCLEOTIDE SEQUENCE</scope>
    <source>
        <strain evidence="14">Huo1</strain>
        <tissue evidence="14">Leaf</tissue>
    </source>
</reference>
<evidence type="ECO:0000256" key="10">
    <source>
        <dbReference type="PROSITE-ProRule" id="PRU00175"/>
    </source>
</evidence>
<dbReference type="InterPro" id="IPR045103">
    <property type="entry name" value="RNF5/RNF185-like"/>
</dbReference>
<feature type="domain" description="RING-type" evidence="13">
    <location>
        <begin position="31"/>
        <end position="78"/>
    </location>
</feature>
<keyword evidence="15" id="KW-1185">Reference proteome</keyword>
<comment type="caution">
    <text evidence="14">The sequence shown here is derived from an EMBL/GenBank/DDBJ whole genome shotgun (WGS) entry which is preliminary data.</text>
</comment>
<evidence type="ECO:0000313" key="15">
    <source>
        <dbReference type="Proteomes" id="UP000298416"/>
    </source>
</evidence>
<dbReference type="GO" id="GO:0008270">
    <property type="term" value="F:zinc ion binding"/>
    <property type="evidence" value="ECO:0007669"/>
    <property type="project" value="UniProtKB-KW"/>
</dbReference>
<keyword evidence="4 11" id="KW-0808">Transferase</keyword>
<keyword evidence="7 11" id="KW-0833">Ubl conjugation pathway</keyword>
<accession>A0A8X8ZU00</accession>
<dbReference type="SUPFAM" id="SSF57850">
    <property type="entry name" value="RING/U-box"/>
    <property type="match status" value="1"/>
</dbReference>
<keyword evidence="6 10" id="KW-0863">Zinc-finger</keyword>
<reference evidence="14" key="1">
    <citation type="submission" date="2018-01" db="EMBL/GenBank/DDBJ databases">
        <authorList>
            <person name="Mao J.F."/>
        </authorList>
    </citation>
    <scope>NUCLEOTIDE SEQUENCE</scope>
    <source>
        <strain evidence="14">Huo1</strain>
        <tissue evidence="14">Leaf</tissue>
    </source>
</reference>
<dbReference type="SMART" id="SM00184">
    <property type="entry name" value="RING"/>
    <property type="match status" value="1"/>
</dbReference>
<proteinExistence type="predicted"/>
<evidence type="ECO:0000256" key="2">
    <source>
        <dbReference type="ARBA" id="ARBA00004308"/>
    </source>
</evidence>
<dbReference type="PROSITE" id="PS50089">
    <property type="entry name" value="ZF_RING_2"/>
    <property type="match status" value="1"/>
</dbReference>
<comment type="function">
    <text evidence="11">E3 ubiquitin-protein ligase.</text>
</comment>
<dbReference type="Proteomes" id="UP000298416">
    <property type="component" value="Unassembled WGS sequence"/>
</dbReference>
<evidence type="ECO:0000256" key="9">
    <source>
        <dbReference type="ARBA" id="ARBA00023136"/>
    </source>
</evidence>
<keyword evidence="8 11" id="KW-0862">Zinc</keyword>
<feature type="coiled-coil region" evidence="12">
    <location>
        <begin position="235"/>
        <end position="266"/>
    </location>
</feature>